<proteinExistence type="predicted"/>
<keyword evidence="4" id="KW-0256">Endoplasmic reticulum</keyword>
<keyword evidence="2" id="KW-0813">Transport</keyword>
<feature type="transmembrane region" description="Helical" evidence="8">
    <location>
        <begin position="378"/>
        <end position="397"/>
    </location>
</feature>
<evidence type="ECO:0000256" key="2">
    <source>
        <dbReference type="ARBA" id="ARBA00022448"/>
    </source>
</evidence>
<dbReference type="OMA" id="TECEASH"/>
<feature type="transmembrane region" description="Helical" evidence="8">
    <location>
        <begin position="219"/>
        <end position="237"/>
    </location>
</feature>
<evidence type="ECO:0000313" key="9">
    <source>
        <dbReference type="EMBL" id="KCV69460.1"/>
    </source>
</evidence>
<dbReference type="eggNOG" id="KOG1581">
    <property type="taxonomic scope" value="Eukaryota"/>
</dbReference>
<dbReference type="Pfam" id="PF08449">
    <property type="entry name" value="UAA"/>
    <property type="match status" value="2"/>
</dbReference>
<sequence length="448" mass="46963">MTRPLTQASRASASEAVHRGKKTASSVDSVDLVTSSPPGVGSAPARSALRETLHFALLASGLYASFLTWGLLQERIASTTYLAIDGSTARFQHFSLLSAFQALFSAILARVSLALLHKDRPFPIWRRGAASLQFLMGLVGLTAASSSPLAYASLAYLNYPTLMLGKTAKLIPVMLVRWVVYGQRADARKVFASLAITAGVFAFSMLGESSGPSKYDGQTTTGAGLALLALSLLLDGLTNATEDRMFQLFGKGGSARWRLARGPAAGAADPTSPDQVSAEALAAAPTFTAPQLMLYLNLAHFCLPLAGFGAAVLLTRTLSLPGPVVGLLTPLMETYSHGLAFLRTHPAALVDVCLFAFCGAVGQLFVFAILAKFGSITLVTLTVTRKLASIVASVFLFRHPVTGPQWAAIALVAAGLLIEAAEGIRKAGRKSQHPATPAGGAVTKQKAH</sequence>
<dbReference type="STRING" id="691883.A0A058Z5F5"/>
<feature type="transmembrane region" description="Helical" evidence="8">
    <location>
        <begin position="348"/>
        <end position="371"/>
    </location>
</feature>
<feature type="transmembrane region" description="Helical" evidence="8">
    <location>
        <begin position="92"/>
        <end position="116"/>
    </location>
</feature>
<dbReference type="InterPro" id="IPR013657">
    <property type="entry name" value="SCL35B1-4/HUT1"/>
</dbReference>
<feature type="transmembrane region" description="Helical" evidence="8">
    <location>
        <begin position="294"/>
        <end position="314"/>
    </location>
</feature>
<dbReference type="AlphaFoldDB" id="A0A058Z5F5"/>
<keyword evidence="6 8" id="KW-0472">Membrane</keyword>
<feature type="region of interest" description="Disordered" evidence="7">
    <location>
        <begin position="1"/>
        <end position="23"/>
    </location>
</feature>
<evidence type="ECO:0000256" key="4">
    <source>
        <dbReference type="ARBA" id="ARBA00022824"/>
    </source>
</evidence>
<evidence type="ECO:0000256" key="3">
    <source>
        <dbReference type="ARBA" id="ARBA00022692"/>
    </source>
</evidence>
<accession>A0A058Z5F5</accession>
<dbReference type="GO" id="GO:0005789">
    <property type="term" value="C:endoplasmic reticulum membrane"/>
    <property type="evidence" value="ECO:0007669"/>
    <property type="project" value="UniProtKB-SubCell"/>
</dbReference>
<dbReference type="GeneID" id="20528614"/>
<dbReference type="OrthoDB" id="1601at2759"/>
<evidence type="ECO:0000256" key="6">
    <source>
        <dbReference type="ARBA" id="ARBA00023136"/>
    </source>
</evidence>
<feature type="region of interest" description="Disordered" evidence="7">
    <location>
        <begin position="428"/>
        <end position="448"/>
    </location>
</feature>
<keyword evidence="5 8" id="KW-1133">Transmembrane helix</keyword>
<feature type="compositionally biased region" description="Polar residues" evidence="7">
    <location>
        <begin position="1"/>
        <end position="12"/>
    </location>
</feature>
<dbReference type="EMBL" id="KB932206">
    <property type="protein sequence ID" value="KCV69460.1"/>
    <property type="molecule type" value="Genomic_DNA"/>
</dbReference>
<keyword evidence="3 8" id="KW-0812">Transmembrane</keyword>
<organism evidence="9">
    <name type="scientific">Fonticula alba</name>
    <name type="common">Slime mold</name>
    <dbReference type="NCBI Taxonomy" id="691883"/>
    <lineage>
        <taxon>Eukaryota</taxon>
        <taxon>Rotosphaerida</taxon>
        <taxon>Fonticulaceae</taxon>
        <taxon>Fonticula</taxon>
    </lineage>
</organism>
<comment type="subcellular location">
    <subcellularLocation>
        <location evidence="1">Endoplasmic reticulum membrane</location>
        <topology evidence="1">Multi-pass membrane protein</topology>
    </subcellularLocation>
</comment>
<protein>
    <recommendedName>
        <fullName evidence="11">Sugar phosphate transporter domain-containing protein</fullName>
    </recommendedName>
</protein>
<evidence type="ECO:0008006" key="11">
    <source>
        <dbReference type="Google" id="ProtNLM"/>
    </source>
</evidence>
<evidence type="ECO:0000256" key="1">
    <source>
        <dbReference type="ARBA" id="ARBA00004477"/>
    </source>
</evidence>
<evidence type="ECO:0000256" key="7">
    <source>
        <dbReference type="SAM" id="MobiDB-lite"/>
    </source>
</evidence>
<dbReference type="PANTHER" id="PTHR10778:SF10">
    <property type="entry name" value="SOLUTE CARRIER FAMILY 35 MEMBER B1"/>
    <property type="match status" value="1"/>
</dbReference>
<feature type="transmembrane region" description="Helical" evidence="8">
    <location>
        <begin position="128"/>
        <end position="151"/>
    </location>
</feature>
<dbReference type="PANTHER" id="PTHR10778">
    <property type="entry name" value="SOLUTE CARRIER FAMILY 35 MEMBER B"/>
    <property type="match status" value="1"/>
</dbReference>
<feature type="transmembrane region" description="Helical" evidence="8">
    <location>
        <begin position="157"/>
        <end position="178"/>
    </location>
</feature>
<evidence type="ECO:0000256" key="8">
    <source>
        <dbReference type="SAM" id="Phobius"/>
    </source>
</evidence>
<gene>
    <name evidence="9" type="ORF">H696_03889</name>
</gene>
<dbReference type="RefSeq" id="XP_009496025.1">
    <property type="nucleotide sequence ID" value="XM_009497750.1"/>
</dbReference>
<feature type="transmembrane region" description="Helical" evidence="8">
    <location>
        <begin position="403"/>
        <end position="421"/>
    </location>
</feature>
<feature type="transmembrane region" description="Helical" evidence="8">
    <location>
        <begin position="190"/>
        <end position="207"/>
    </location>
</feature>
<keyword evidence="10" id="KW-1185">Reference proteome</keyword>
<reference evidence="9" key="1">
    <citation type="submission" date="2013-04" db="EMBL/GenBank/DDBJ databases">
        <title>The Genome Sequence of Fonticula alba ATCC 38817.</title>
        <authorList>
            <consortium name="The Broad Institute Genomics Platform"/>
            <person name="Russ C."/>
            <person name="Cuomo C."/>
            <person name="Burger G."/>
            <person name="Gray M.W."/>
            <person name="Holland P.W.H."/>
            <person name="King N."/>
            <person name="Lang F.B.F."/>
            <person name="Roger A.J."/>
            <person name="Ruiz-Trillo I."/>
            <person name="Brown M."/>
            <person name="Walker B."/>
            <person name="Young S."/>
            <person name="Zeng Q."/>
            <person name="Gargeya S."/>
            <person name="Fitzgerald M."/>
            <person name="Haas B."/>
            <person name="Abouelleil A."/>
            <person name="Allen A.W."/>
            <person name="Alvarado L."/>
            <person name="Arachchi H.M."/>
            <person name="Berlin A.M."/>
            <person name="Chapman S.B."/>
            <person name="Gainer-Dewar J."/>
            <person name="Goldberg J."/>
            <person name="Griggs A."/>
            <person name="Gujja S."/>
            <person name="Hansen M."/>
            <person name="Howarth C."/>
            <person name="Imamovic A."/>
            <person name="Ireland A."/>
            <person name="Larimer J."/>
            <person name="McCowan C."/>
            <person name="Murphy C."/>
            <person name="Pearson M."/>
            <person name="Poon T.W."/>
            <person name="Priest M."/>
            <person name="Roberts A."/>
            <person name="Saif S."/>
            <person name="Shea T."/>
            <person name="Sisk P."/>
            <person name="Sykes S."/>
            <person name="Wortman J."/>
            <person name="Nusbaum C."/>
            <person name="Birren B."/>
        </authorList>
    </citation>
    <scope>NUCLEOTIDE SEQUENCE [LARGE SCALE GENOMIC DNA]</scope>
    <source>
        <strain evidence="9">ATCC 38817</strain>
    </source>
</reference>
<feature type="transmembrane region" description="Helical" evidence="8">
    <location>
        <begin position="53"/>
        <end position="72"/>
    </location>
</feature>
<evidence type="ECO:0000256" key="5">
    <source>
        <dbReference type="ARBA" id="ARBA00022989"/>
    </source>
</evidence>
<name>A0A058Z5F5_FONAL</name>
<dbReference type="Proteomes" id="UP000030693">
    <property type="component" value="Unassembled WGS sequence"/>
</dbReference>
<evidence type="ECO:0000313" key="10">
    <source>
        <dbReference type="Proteomes" id="UP000030693"/>
    </source>
</evidence>
<dbReference type="GO" id="GO:0005460">
    <property type="term" value="F:UDP-glucose transmembrane transporter activity"/>
    <property type="evidence" value="ECO:0007669"/>
    <property type="project" value="TreeGrafter"/>
</dbReference>
<dbReference type="GO" id="GO:0000139">
    <property type="term" value="C:Golgi membrane"/>
    <property type="evidence" value="ECO:0007669"/>
    <property type="project" value="TreeGrafter"/>
</dbReference>
<dbReference type="GO" id="GO:0005459">
    <property type="term" value="F:UDP-galactose transmembrane transporter activity"/>
    <property type="evidence" value="ECO:0007669"/>
    <property type="project" value="TreeGrafter"/>
</dbReference>